<reference evidence="2 3" key="1">
    <citation type="submission" date="2019-03" db="EMBL/GenBank/DDBJ databases">
        <authorList>
            <person name="Gaulin E."/>
            <person name="Dumas B."/>
        </authorList>
    </citation>
    <scope>NUCLEOTIDE SEQUENCE [LARGE SCALE GENOMIC DNA]</scope>
    <source>
        <strain evidence="2">CBS 568.67</strain>
    </source>
</reference>
<protein>
    <submittedName>
        <fullName evidence="2">Aste57867_19297 protein</fullName>
    </submittedName>
</protein>
<accession>A0A485LCE5</accession>
<gene>
    <name evidence="2" type="primary">Aste57867_19297</name>
    <name evidence="1" type="ORF">As57867_019233</name>
    <name evidence="2" type="ORF">ASTE57867_19297</name>
</gene>
<keyword evidence="3" id="KW-1185">Reference proteome</keyword>
<proteinExistence type="predicted"/>
<dbReference type="EMBL" id="CAADRA010006510">
    <property type="protein sequence ID" value="VFT96016.1"/>
    <property type="molecule type" value="Genomic_DNA"/>
</dbReference>
<evidence type="ECO:0000313" key="2">
    <source>
        <dbReference type="EMBL" id="VFT96016.1"/>
    </source>
</evidence>
<reference evidence="1" key="2">
    <citation type="submission" date="2019-06" db="EMBL/GenBank/DDBJ databases">
        <title>Genomics analysis of Aphanomyces spp. identifies a new class of oomycete effector associated with host adaptation.</title>
        <authorList>
            <person name="Gaulin E."/>
        </authorList>
    </citation>
    <scope>NUCLEOTIDE SEQUENCE</scope>
    <source>
        <strain evidence="1">CBS 578.67</strain>
    </source>
</reference>
<dbReference type="AlphaFoldDB" id="A0A485LCE5"/>
<name>A0A485LCE5_9STRA</name>
<dbReference type="EMBL" id="VJMH01006489">
    <property type="protein sequence ID" value="KAF0689233.1"/>
    <property type="molecule type" value="Genomic_DNA"/>
</dbReference>
<evidence type="ECO:0000313" key="1">
    <source>
        <dbReference type="EMBL" id="KAF0689233.1"/>
    </source>
</evidence>
<sequence length="116" mass="12714">MTFMAMNMHLIQGGIQFLKVANSAAGMLSMFGIPSVDKETMHMIEGLMEFPANSVQTFQVVEKALSGESANEVEGSSLRELKQFFEVHDPTQSFSGLKRVGGEDGKAVWTCEGETY</sequence>
<organism evidence="2 3">
    <name type="scientific">Aphanomyces stellatus</name>
    <dbReference type="NCBI Taxonomy" id="120398"/>
    <lineage>
        <taxon>Eukaryota</taxon>
        <taxon>Sar</taxon>
        <taxon>Stramenopiles</taxon>
        <taxon>Oomycota</taxon>
        <taxon>Saprolegniomycetes</taxon>
        <taxon>Saprolegniales</taxon>
        <taxon>Verrucalvaceae</taxon>
        <taxon>Aphanomyces</taxon>
    </lineage>
</organism>
<evidence type="ECO:0000313" key="3">
    <source>
        <dbReference type="Proteomes" id="UP000332933"/>
    </source>
</evidence>
<dbReference type="Proteomes" id="UP000332933">
    <property type="component" value="Unassembled WGS sequence"/>
</dbReference>